<dbReference type="Gene3D" id="3.30.420.40">
    <property type="match status" value="2"/>
</dbReference>
<protein>
    <submittedName>
        <fullName evidence="2">BadF/BadG/BcrA/BcrD ATPase family protein</fullName>
    </submittedName>
</protein>
<dbReference type="SUPFAM" id="SSF53067">
    <property type="entry name" value="Actin-like ATPase domain"/>
    <property type="match status" value="2"/>
</dbReference>
<evidence type="ECO:0000313" key="2">
    <source>
        <dbReference type="EMBL" id="GAA1686193.1"/>
    </source>
</evidence>
<proteinExistence type="predicted"/>
<dbReference type="InterPro" id="IPR052519">
    <property type="entry name" value="Euk-type_GlcNAc_Kinase"/>
</dbReference>
<dbReference type="EMBL" id="BAAANY010000014">
    <property type="protein sequence ID" value="GAA1686193.1"/>
    <property type="molecule type" value="Genomic_DNA"/>
</dbReference>
<reference evidence="3" key="1">
    <citation type="journal article" date="2019" name="Int. J. Syst. Evol. Microbiol.">
        <title>The Global Catalogue of Microorganisms (GCM) 10K type strain sequencing project: providing services to taxonomists for standard genome sequencing and annotation.</title>
        <authorList>
            <consortium name="The Broad Institute Genomics Platform"/>
            <consortium name="The Broad Institute Genome Sequencing Center for Infectious Disease"/>
            <person name="Wu L."/>
            <person name="Ma J."/>
        </authorList>
    </citation>
    <scope>NUCLEOTIDE SEQUENCE [LARGE SCALE GENOMIC DNA]</scope>
    <source>
        <strain evidence="3">JCM 14718</strain>
    </source>
</reference>
<dbReference type="InterPro" id="IPR043129">
    <property type="entry name" value="ATPase_NBD"/>
</dbReference>
<dbReference type="RefSeq" id="WP_344311703.1">
    <property type="nucleotide sequence ID" value="NZ_BAAANY010000014.1"/>
</dbReference>
<name>A0ABP4TD82_9ACTN</name>
<accession>A0ABP4TD82</accession>
<evidence type="ECO:0000259" key="1">
    <source>
        <dbReference type="Pfam" id="PF01869"/>
    </source>
</evidence>
<keyword evidence="3" id="KW-1185">Reference proteome</keyword>
<gene>
    <name evidence="2" type="ORF">GCM10009765_39490</name>
</gene>
<dbReference type="PANTHER" id="PTHR43190:SF3">
    <property type="entry name" value="N-ACETYL-D-GLUCOSAMINE KINASE"/>
    <property type="match status" value="1"/>
</dbReference>
<dbReference type="InterPro" id="IPR002731">
    <property type="entry name" value="ATPase_BadF"/>
</dbReference>
<evidence type="ECO:0000313" key="3">
    <source>
        <dbReference type="Proteomes" id="UP001500618"/>
    </source>
</evidence>
<organism evidence="2 3">
    <name type="scientific">Fodinicola feengrottensis</name>
    <dbReference type="NCBI Taxonomy" id="435914"/>
    <lineage>
        <taxon>Bacteria</taxon>
        <taxon>Bacillati</taxon>
        <taxon>Actinomycetota</taxon>
        <taxon>Actinomycetes</taxon>
        <taxon>Mycobacteriales</taxon>
        <taxon>Fodinicola</taxon>
    </lineage>
</organism>
<dbReference type="Proteomes" id="UP001500618">
    <property type="component" value="Unassembled WGS sequence"/>
</dbReference>
<sequence length="313" mass="31107">MDETVIGVDVGGSNTRAMLATLDGEVRAVAGAGAGNPVSVGAAEAARNVLDACFGVLENEPAAAVRAVAMGCAGGSASSEFGRLVLGGLADAGVRGPVELRPDLEAAFSSGTAEPDGYGLIAGTGATGGQVKGNRLLRCVGGAGWLLGDEGGGFWLGREAVRAAVADTDGSGPTTKLTDQIIGVLDCTRERDPLLNAVYERPPIWLASLAPIVTAAAVCGDPVSLSIVDNAARALALLLESLHPETGQPVVLIGGVVSAGSPVADRLAVRLAAAGLVSTLVQSGAPGATWLALLEARPDAGADVHARLVAPRT</sequence>
<feature type="domain" description="ATPase BadF/BadG/BcrA/BcrD type" evidence="1">
    <location>
        <begin position="6"/>
        <end position="259"/>
    </location>
</feature>
<comment type="caution">
    <text evidence="2">The sequence shown here is derived from an EMBL/GenBank/DDBJ whole genome shotgun (WGS) entry which is preliminary data.</text>
</comment>
<dbReference type="PANTHER" id="PTHR43190">
    <property type="entry name" value="N-ACETYL-D-GLUCOSAMINE KINASE"/>
    <property type="match status" value="1"/>
</dbReference>
<dbReference type="Pfam" id="PF01869">
    <property type="entry name" value="BcrAD_BadFG"/>
    <property type="match status" value="1"/>
</dbReference>